<dbReference type="Pfam" id="PF13520">
    <property type="entry name" value="AA_permease_2"/>
    <property type="match status" value="1"/>
</dbReference>
<dbReference type="Gene3D" id="1.20.1740.10">
    <property type="entry name" value="Amino acid/polyamine transporter I"/>
    <property type="match status" value="2"/>
</dbReference>
<keyword evidence="4 6" id="KW-1133">Transmembrane helix</keyword>
<dbReference type="InterPro" id="IPR004840">
    <property type="entry name" value="Amino_acid_permease_CS"/>
</dbReference>
<dbReference type="PROSITE" id="PS00218">
    <property type="entry name" value="AMINO_ACID_PERMEASE_1"/>
    <property type="match status" value="1"/>
</dbReference>
<dbReference type="Proteomes" id="UP000070121">
    <property type="component" value="Unassembled WGS sequence"/>
</dbReference>
<comment type="caution">
    <text evidence="7">The sequence shown here is derived from an EMBL/GenBank/DDBJ whole genome shotgun (WGS) entry which is preliminary data.</text>
</comment>
<feature type="non-terminal residue" evidence="7">
    <location>
        <position position="351"/>
    </location>
</feature>
<dbReference type="OrthoDB" id="2417308at2759"/>
<dbReference type="PIRSF" id="PIRSF006060">
    <property type="entry name" value="AA_transporter"/>
    <property type="match status" value="1"/>
</dbReference>
<name>A0A135V355_9PEZI</name>
<evidence type="ECO:0000256" key="6">
    <source>
        <dbReference type="SAM" id="Phobius"/>
    </source>
</evidence>
<keyword evidence="3 6" id="KW-0812">Transmembrane</keyword>
<evidence type="ECO:0000256" key="2">
    <source>
        <dbReference type="ARBA" id="ARBA00022448"/>
    </source>
</evidence>
<comment type="subcellular location">
    <subcellularLocation>
        <location evidence="1">Membrane</location>
        <topology evidence="1">Multi-pass membrane protein</topology>
    </subcellularLocation>
</comment>
<proteinExistence type="predicted"/>
<feature type="transmembrane region" description="Helical" evidence="6">
    <location>
        <begin position="164"/>
        <end position="184"/>
    </location>
</feature>
<dbReference type="InterPro" id="IPR002293">
    <property type="entry name" value="AA/rel_permease1"/>
</dbReference>
<keyword evidence="2" id="KW-0813">Transport</keyword>
<dbReference type="GO" id="GO:0022857">
    <property type="term" value="F:transmembrane transporter activity"/>
    <property type="evidence" value="ECO:0007669"/>
    <property type="project" value="InterPro"/>
</dbReference>
<evidence type="ECO:0000256" key="4">
    <source>
        <dbReference type="ARBA" id="ARBA00022989"/>
    </source>
</evidence>
<evidence type="ECO:0000313" key="7">
    <source>
        <dbReference type="EMBL" id="KXH67060.1"/>
    </source>
</evidence>
<reference evidence="7 8" key="1">
    <citation type="submission" date="2014-02" db="EMBL/GenBank/DDBJ databases">
        <title>The genome sequence of Colletotrichum salicis CBS 607.94.</title>
        <authorList>
            <person name="Baroncelli R."/>
            <person name="Thon M.R."/>
        </authorList>
    </citation>
    <scope>NUCLEOTIDE SEQUENCE [LARGE SCALE GENOMIC DNA]</scope>
    <source>
        <strain evidence="7 8">CBS 607.94</strain>
    </source>
</reference>
<accession>A0A135V355</accession>
<dbReference type="EMBL" id="JFFI01000551">
    <property type="protein sequence ID" value="KXH67060.1"/>
    <property type="molecule type" value="Genomic_DNA"/>
</dbReference>
<gene>
    <name evidence="7" type="ORF">CSAL01_11390</name>
</gene>
<feature type="transmembrane region" description="Helical" evidence="6">
    <location>
        <begin position="219"/>
        <end position="242"/>
    </location>
</feature>
<feature type="transmembrane region" description="Helical" evidence="6">
    <location>
        <begin position="265"/>
        <end position="289"/>
    </location>
</feature>
<evidence type="ECO:0000313" key="8">
    <source>
        <dbReference type="Proteomes" id="UP000070121"/>
    </source>
</evidence>
<sequence length="351" mass="38019">MDAEQGPTSKPPVISDQAAQGAGDLADLGHSQALSRKFDTWGMLSLAFVFLGTWSVFAQSLASGLNNGGPITILWGLCLVTFCNTCIGVFLGEICSSMPIAMGQAYWVSQLWPIPAGRFTSYLCAWINTFGWWTLSASTVVFVTEFILGMNLLFDETATAPQAFWVQFLVYLGTTVLSTLLNVVSCRRDKTLAYGLTAFDAAIHLVEEIPAPRKNVPRVIWLSTICGAATGFLFMVVCLFSIQDLEQVLDPTTGPPFMDLVRSTVGLQGAAVLIALFIINGLGQGVTVVTTASRLTWGFARDGGIPWSSYFSHVDEKWKAPVSALWLQEFIIGLVGLLYTFSKTVLEAIVG</sequence>
<dbReference type="PANTHER" id="PTHR45649">
    <property type="entry name" value="AMINO-ACID PERMEASE BAT1"/>
    <property type="match status" value="1"/>
</dbReference>
<feature type="transmembrane region" description="Helical" evidence="6">
    <location>
        <begin position="130"/>
        <end position="152"/>
    </location>
</feature>
<keyword evidence="8" id="KW-1185">Reference proteome</keyword>
<protein>
    <submittedName>
        <fullName evidence="7">Choline transport protein</fullName>
    </submittedName>
</protein>
<keyword evidence="5 6" id="KW-0472">Membrane</keyword>
<dbReference type="GO" id="GO:0016020">
    <property type="term" value="C:membrane"/>
    <property type="evidence" value="ECO:0007669"/>
    <property type="project" value="UniProtKB-SubCell"/>
</dbReference>
<feature type="transmembrane region" description="Helical" evidence="6">
    <location>
        <begin position="41"/>
        <end position="61"/>
    </location>
</feature>
<evidence type="ECO:0000256" key="5">
    <source>
        <dbReference type="ARBA" id="ARBA00023136"/>
    </source>
</evidence>
<organism evidence="7 8">
    <name type="scientific">Colletotrichum salicis</name>
    <dbReference type="NCBI Taxonomy" id="1209931"/>
    <lineage>
        <taxon>Eukaryota</taxon>
        <taxon>Fungi</taxon>
        <taxon>Dikarya</taxon>
        <taxon>Ascomycota</taxon>
        <taxon>Pezizomycotina</taxon>
        <taxon>Sordariomycetes</taxon>
        <taxon>Hypocreomycetidae</taxon>
        <taxon>Glomerellales</taxon>
        <taxon>Glomerellaceae</taxon>
        <taxon>Colletotrichum</taxon>
        <taxon>Colletotrichum acutatum species complex</taxon>
    </lineage>
</organism>
<dbReference type="PANTHER" id="PTHR45649:SF22">
    <property type="entry name" value="TRANSPORTER, PUTATIVE (EUROFUNG)-RELATED"/>
    <property type="match status" value="1"/>
</dbReference>
<evidence type="ECO:0000256" key="3">
    <source>
        <dbReference type="ARBA" id="ARBA00022692"/>
    </source>
</evidence>
<dbReference type="AlphaFoldDB" id="A0A135V355"/>
<dbReference type="STRING" id="1209931.A0A135V355"/>
<feature type="transmembrane region" description="Helical" evidence="6">
    <location>
        <begin position="73"/>
        <end position="92"/>
    </location>
</feature>
<dbReference type="GO" id="GO:0006865">
    <property type="term" value="P:amino acid transport"/>
    <property type="evidence" value="ECO:0007669"/>
    <property type="project" value="InterPro"/>
</dbReference>
<evidence type="ECO:0000256" key="1">
    <source>
        <dbReference type="ARBA" id="ARBA00004141"/>
    </source>
</evidence>